<dbReference type="SMART" id="SM00146">
    <property type="entry name" value="PI3Kc"/>
    <property type="match status" value="1"/>
</dbReference>
<dbReference type="Proteomes" id="UP000433883">
    <property type="component" value="Unassembled WGS sequence"/>
</dbReference>
<dbReference type="InterPro" id="IPR021668">
    <property type="entry name" value="TAN"/>
</dbReference>
<dbReference type="InterPro" id="IPR003152">
    <property type="entry name" value="FATC_dom"/>
</dbReference>
<evidence type="ECO:0000313" key="25">
    <source>
        <dbReference type="EMBL" id="KAE9965956.1"/>
    </source>
</evidence>
<dbReference type="SUPFAM" id="SSF56112">
    <property type="entry name" value="Protein kinase-like (PK-like)"/>
    <property type="match status" value="1"/>
</dbReference>
<feature type="domain" description="PI3K/PI4K catalytic" evidence="22">
    <location>
        <begin position="2586"/>
        <end position="2895"/>
    </location>
</feature>
<evidence type="ECO:0000256" key="21">
    <source>
        <dbReference type="SAM" id="MobiDB-lite"/>
    </source>
</evidence>
<dbReference type="PROSITE" id="PS51189">
    <property type="entry name" value="FAT"/>
    <property type="match status" value="1"/>
</dbReference>
<evidence type="ECO:0000256" key="5">
    <source>
        <dbReference type="ARBA" id="ARBA00012513"/>
    </source>
</evidence>
<keyword evidence="16 20" id="KW-0539">Nucleus</keyword>
<dbReference type="PANTHER" id="PTHR37079">
    <property type="entry name" value="SERINE/THREONINE-PROTEIN KINASE ATM"/>
    <property type="match status" value="1"/>
</dbReference>
<evidence type="ECO:0000256" key="12">
    <source>
        <dbReference type="ARBA" id="ARBA00022777"/>
    </source>
</evidence>
<comment type="subcellular location">
    <subcellularLocation>
        <location evidence="2 20">Chromosome</location>
        <location evidence="2 20">Telomere</location>
    </subcellularLocation>
    <subcellularLocation>
        <location evidence="1 20">Nucleus</location>
    </subcellularLocation>
</comment>
<dbReference type="Gene3D" id="3.30.1010.10">
    <property type="entry name" value="Phosphatidylinositol 3-kinase Catalytic Subunit, Chain A, domain 4"/>
    <property type="match status" value="1"/>
</dbReference>
<evidence type="ECO:0000256" key="4">
    <source>
        <dbReference type="ARBA" id="ARBA00011370"/>
    </source>
</evidence>
<evidence type="ECO:0000256" key="2">
    <source>
        <dbReference type="ARBA" id="ARBA00004574"/>
    </source>
</evidence>
<evidence type="ECO:0000256" key="19">
    <source>
        <dbReference type="ARBA" id="ARBA00048679"/>
    </source>
</evidence>
<dbReference type="GO" id="GO:0005634">
    <property type="term" value="C:nucleus"/>
    <property type="evidence" value="ECO:0007669"/>
    <property type="project" value="UniProtKB-SubCell"/>
</dbReference>
<keyword evidence="13 20" id="KW-0067">ATP-binding</keyword>
<dbReference type="FunFam" id="3.30.1010.10:FF:000019">
    <property type="entry name" value="Serine/threonine-protein kinase Tel1"/>
    <property type="match status" value="1"/>
</dbReference>
<sequence length="2943" mass="328198">MSGRELSLDAALARIQSFSKPERRDGLADLEHLFKHNKNNSTVENLKDKAWHAIFDALFSCAAAERSLYLKTNASATKATAFKRLEECGRALRTVVTAGVRKIRAKTVKALIHHILQTLPVPGEQKFFEGLSQPYIKCLSIICEYQPHVEHLKTRVNDQGTDEVNRQPLSWQDVVEFCIEGIAMLQDQAVPEPSPLPSSNGSSLLRTSTLSISRRLRDDTPQPARSQRSSAVKSELDDLIICLHHLTRATNAPVPEMAESILSTLIQYLRASEKGRSSLHFTFAAINSVLSKVGSSSIDKTHAAVLELYPIIKELWQSRTPSLKEEMLITLILTRNHVSSILFLPKHASFAADVENLFEALQSDYSRRLERDQLQLNDLNLICASTSQSPSFLVLPSFHLSGRSVPSENQWSVLHLMAHYVHLLDANKKRTHEKPDQNGHEEARKRRRPSYLLSDIARQVATGINSSRISALQTISFYTSLSQLNPSEIREILDSVTPVLADQHGPTASWAMVAIVSIACQKNARDAEFSPEWINLFNLGSRKVATPSTCRAASFLLGALLQLNVLNYASVASIVETMLSSVDLQGPVTFCDSSATLWIAFMKAKAAENPSASATISERIIRWLFGRWIPSNFDIKKYAAETAANCRPGDILGVLDACSERDVSASFAPPFVCHGNLAQAWQRVASSTPLTEYLLLSKEHEDFLQKVNSVERPSSFQGHLPSHPSLAADMQILDSCSFETERVLAKWSEWMEEKSQKLLPEMMVTVASLCIVNDILISRQSDRHKVRTDALRKSNETLNKSVTAFLALPECDQDNVDAVLALIAGHLPGIRFLQSVDESQDIMPFALHLSRALDLRKAAISSIAKIYNDDLMDIDDGFDSQMSDTRSSDAYEIAARDSLTIGSDLFSFRSCVTAYVQLMATAFQSKLECMEGSQGTVPSGFINYLTSMAPSEFCACRPILRILLSSQTSLLISDADALFDHLAAEFLEVYDYERHEVTLSIILDLLQGCAGQWTDTQFESLRELAVEAYTWFITVAMPGHICSPDVQLGVSDLFFTLLQARGPDFKPDPTLPSIRTGLFKLLATADIAIKFHISQNIALFFGHFTLGEHEAVFDDVFKSLPVDENWKEGMAVRLFVLSQLGSQWSTLLRRCIYHIYEAAGLIAGCGGHAAFCVKEITKSLRLSDPQELFRLFSSQLLYTWLNRSPINDIPFAIFDYPSLESLLRDVEDEIYAQVLMRRDDAMLVTLVGLLKSNNQDLLAKNFGKSAGYCLAWDTNKNSQEQHPAETKLRAMFDKASYTSLCRQNLSSILGTFIYTIDEEPQMMKILTKRTTAVQEVKALQAMQDFSFSTQTLPADQQPLFRSKFLLDRIDRLARRVDISPSLLWTPAVYTFVLRMLLSKVHPALGSLHACSVVRKIRILVALSGTAAFSGYPLEMTLHALRPLFTDKQCAEDAIGIAQFLFSNGIQHLKSHISFVSGILISTLISLRKFVGSSQESTTQESQHRATMSKAQHFRTWLVNSWMPEYANQFGKNDSKLHACTILITATAKANTAATSMTECEESNAVLRLLKDRRPGFRLLQKPAWDLAFNLMCSDFVPSVSYRNDILGDDSDATSLASEIWESCKQPNVSKGYLLWAARVLGRAHLAAGLNSNIVGSGHMTPRSGTRQESSKGSILQALSNLLLSSNASDVGLAEETIRAVLLRTTSREEMAECSEFLSASITEALTLKTTEVTVALKPPEHDTLDSCIADMTRPVEHWLQYLTISLACTASDDPLVGALPRVLAGVTHLSESLFAPVLHLELERDYNGKQETRKTLSEGFRQVFRGVNEHTLPHVKALLTALLYLHKQPIPQETTSNDRLKWLDIDYAVAAEAAEKCSMHVTALRFAEQASPPAVALKVSRRSSILIPASISDSLLLSIYKNIDEPDSFYGVQQTPDLSSVLDRLEYEADGFKGLIFRGARLDSQMRRHENSTSTDTGGLVRSLINLNLNALPHNLLSSRNDFAGGVDMANSVLYTARKLEQWDIRAPETSTTEAGTLFSVFQGISNSRDSGAIKVRLDSGFFGTMQMLLSPIHSGQSIKSCLRTLGVLVEVDDAMSATSTNFFHDAWKNMQKRSQKMLSSKREDLQTVLSSRETLFSTVCNNTSLRDAMKLSLKDARSVEVEALLSSCHMSRKHNSVQGSLATVTYLSDLSELCSRVGLNIQAAAQNEVADALWDQGEYSTSIRMLRRLANMPAAQLENATGSAHRATLLAKLGHHVGEARQEQPDQIMTEYLAPAIAELGTTTVGIVAGQVFHQYASFCDAQLHDPDLLAEFDRIHKMRETRTKEIEHWRGVSKSTRDRTIREKVQKDFRKASRWLQLDDKEYVRLRDARESFMMQSLENYIRALIASDTHDNDVLRLFALWLEFAESELANASVKKDLDKVPTGKFVRLMNQLSSRLQDEKTPFQELLRGLVYKIAIDHPYHAMHHISAGSSAVDGKASDSAKSRMKATLIIANQLQCDSESTSKKWQRISLTDRMYHDLAVLHDGKEHDTIFRAGRDLALNDFKEGKNLMTKVPSNKLPPPTMDIPVRPDKNYSKVPIVTGFQPKMRIANGLSAPKIVVAQCSDGHRFKQLFKKADDLRQDAIMEQVFEEVSRLLSNHTTTRQRNLRIRTYKVLPLTSNSGIMEFVQNTRAFNDVLLPLHATHFPKDLKSSAIRSRVDKISSKSVEERVRVFKDSTDHFNPAMRFFFLEQYLDPDVWFEKRIAYTRSTAAISILGHVVGLGDRHLHNILLDEQSGEVVHIDLGVAFETGRVLPIPEVVPFRLSRDIVDGMGYTKTEGVFRRCCEFTLDALREEREGIMTLLNVLRYDPLYSWSVSPLKAKKLQEEDGDEGGDEGGAVDFHSSGRKGDDDDAGEAGRALTIVEKKLSKTLSTAATVSELISQATDERNLAVLFAGWSAWV</sequence>
<keyword evidence="14 20" id="KW-0156">Chromatin regulator</keyword>
<evidence type="ECO:0000256" key="17">
    <source>
        <dbReference type="ARBA" id="ARBA00025079"/>
    </source>
</evidence>
<dbReference type="CDD" id="cd05171">
    <property type="entry name" value="PIKKc_ATM"/>
    <property type="match status" value="1"/>
</dbReference>
<reference evidence="26 27" key="1">
    <citation type="submission" date="2018-12" db="EMBL/GenBank/DDBJ databases">
        <title>Venturia inaequalis Genome Resource.</title>
        <authorList>
            <person name="Lichtner F.J."/>
        </authorList>
    </citation>
    <scope>NUCLEOTIDE SEQUENCE [LARGE SCALE GENOMIC DNA]</scope>
    <source>
        <strain evidence="26 27">120213</strain>
        <strain evidence="25">Bline_iso_100314</strain>
    </source>
</reference>
<evidence type="ECO:0000256" key="13">
    <source>
        <dbReference type="ARBA" id="ARBA00022840"/>
    </source>
</evidence>
<organism evidence="26 27">
    <name type="scientific">Venturia inaequalis</name>
    <name type="common">Apple scab fungus</name>
    <dbReference type="NCBI Taxonomy" id="5025"/>
    <lineage>
        <taxon>Eukaryota</taxon>
        <taxon>Fungi</taxon>
        <taxon>Dikarya</taxon>
        <taxon>Ascomycota</taxon>
        <taxon>Pezizomycotina</taxon>
        <taxon>Dothideomycetes</taxon>
        <taxon>Pleosporomycetidae</taxon>
        <taxon>Venturiales</taxon>
        <taxon>Venturiaceae</taxon>
        <taxon>Venturia</taxon>
    </lineage>
</organism>
<keyword evidence="12 20" id="KW-0418">Kinase</keyword>
<name>A0A8H3YU43_VENIN</name>
<dbReference type="EC" id="2.7.11.1" evidence="5 20"/>
<protein>
    <recommendedName>
        <fullName evidence="6 20">Serine/threonine-protein kinase Tel1</fullName>
        <ecNumber evidence="5 20">2.7.11.1</ecNumber>
    </recommendedName>
</protein>
<dbReference type="InterPro" id="IPR014009">
    <property type="entry name" value="PIK_FAT"/>
</dbReference>
<comment type="subunit">
    <text evidence="4">Associates with DNA double-strand breaks.</text>
</comment>
<comment type="caution">
    <text evidence="26">The sequence shown here is derived from an EMBL/GenBank/DDBJ whole genome shotgun (WGS) entry which is preliminary data.</text>
</comment>
<dbReference type="InterPro" id="IPR016024">
    <property type="entry name" value="ARM-type_fold"/>
</dbReference>
<evidence type="ECO:0000256" key="14">
    <source>
        <dbReference type="ARBA" id="ARBA00022853"/>
    </source>
</evidence>
<keyword evidence="8 20" id="KW-0723">Serine/threonine-protein kinase</keyword>
<keyword evidence="9 20" id="KW-0808">Transferase</keyword>
<keyword evidence="11 20" id="KW-0227">DNA damage</keyword>
<dbReference type="PROSITE" id="PS51190">
    <property type="entry name" value="FATC"/>
    <property type="match status" value="1"/>
</dbReference>
<dbReference type="PROSITE" id="PS50290">
    <property type="entry name" value="PI3_4_KINASE_3"/>
    <property type="match status" value="1"/>
</dbReference>
<evidence type="ECO:0000259" key="24">
    <source>
        <dbReference type="PROSITE" id="PS51190"/>
    </source>
</evidence>
<dbReference type="SMART" id="SM01342">
    <property type="entry name" value="TAN"/>
    <property type="match status" value="1"/>
</dbReference>
<evidence type="ECO:0000256" key="8">
    <source>
        <dbReference type="ARBA" id="ARBA00022527"/>
    </source>
</evidence>
<evidence type="ECO:0000313" key="27">
    <source>
        <dbReference type="Proteomes" id="UP000447873"/>
    </source>
</evidence>
<dbReference type="GO" id="GO:0006281">
    <property type="term" value="P:DNA repair"/>
    <property type="evidence" value="ECO:0007669"/>
    <property type="project" value="InterPro"/>
</dbReference>
<comment type="similarity">
    <text evidence="3 20">Belongs to the PI3/PI4-kinase family. ATM subfamily.</text>
</comment>
<dbReference type="EMBL" id="WNWS01000231">
    <property type="protein sequence ID" value="KAE9973885.1"/>
    <property type="molecule type" value="Genomic_DNA"/>
</dbReference>
<evidence type="ECO:0000256" key="6">
    <source>
        <dbReference type="ARBA" id="ARBA00014619"/>
    </source>
</evidence>
<dbReference type="SUPFAM" id="SSF48371">
    <property type="entry name" value="ARM repeat"/>
    <property type="match status" value="1"/>
</dbReference>
<dbReference type="SMART" id="SM01343">
    <property type="entry name" value="FATC"/>
    <property type="match status" value="1"/>
</dbReference>
<keyword evidence="7 20" id="KW-0158">Chromosome</keyword>
<dbReference type="PROSITE" id="PS00916">
    <property type="entry name" value="PI3_4_KINASE_2"/>
    <property type="match status" value="1"/>
</dbReference>
<dbReference type="Gene3D" id="1.10.1070.11">
    <property type="entry name" value="Phosphatidylinositol 3-/4-kinase, catalytic domain"/>
    <property type="match status" value="1"/>
</dbReference>
<dbReference type="Pfam" id="PF11640">
    <property type="entry name" value="TAN"/>
    <property type="match status" value="1"/>
</dbReference>
<dbReference type="Pfam" id="PF00454">
    <property type="entry name" value="PI3_PI4_kinase"/>
    <property type="match status" value="1"/>
</dbReference>
<evidence type="ECO:0000256" key="20">
    <source>
        <dbReference type="RuleBase" id="RU365027"/>
    </source>
</evidence>
<keyword evidence="10 20" id="KW-0547">Nucleotide-binding</keyword>
<dbReference type="Proteomes" id="UP000447873">
    <property type="component" value="Unassembled WGS sequence"/>
</dbReference>
<feature type="region of interest" description="Disordered" evidence="21">
    <location>
        <begin position="2866"/>
        <end position="2896"/>
    </location>
</feature>
<dbReference type="PROSITE" id="PS00915">
    <property type="entry name" value="PI3_4_KINASE_1"/>
    <property type="match status" value="1"/>
</dbReference>
<feature type="domain" description="FAT" evidence="23">
    <location>
        <begin position="1869"/>
        <end position="2476"/>
    </location>
</feature>
<proteinExistence type="inferred from homology"/>
<comment type="catalytic activity">
    <reaction evidence="19">
        <text>L-seryl-[protein] + ATP = O-phospho-L-seryl-[protein] + ADP + H(+)</text>
        <dbReference type="Rhea" id="RHEA:17989"/>
        <dbReference type="Rhea" id="RHEA-COMP:9863"/>
        <dbReference type="Rhea" id="RHEA-COMP:11604"/>
        <dbReference type="ChEBI" id="CHEBI:15378"/>
        <dbReference type="ChEBI" id="CHEBI:29999"/>
        <dbReference type="ChEBI" id="CHEBI:30616"/>
        <dbReference type="ChEBI" id="CHEBI:83421"/>
        <dbReference type="ChEBI" id="CHEBI:456216"/>
        <dbReference type="EC" id="2.7.11.1"/>
    </reaction>
</comment>
<dbReference type="PANTHER" id="PTHR37079:SF4">
    <property type="entry name" value="SERINE_THREONINE-PROTEIN KINASE ATM"/>
    <property type="match status" value="1"/>
</dbReference>
<dbReference type="GO" id="GO:0035556">
    <property type="term" value="P:intracellular signal transduction"/>
    <property type="evidence" value="ECO:0007669"/>
    <property type="project" value="UniProtKB-ARBA"/>
</dbReference>
<evidence type="ECO:0000256" key="3">
    <source>
        <dbReference type="ARBA" id="ARBA00010769"/>
    </source>
</evidence>
<comment type="catalytic activity">
    <reaction evidence="18 20">
        <text>L-threonyl-[protein] + ATP = O-phospho-L-threonyl-[protein] + ADP + H(+)</text>
        <dbReference type="Rhea" id="RHEA:46608"/>
        <dbReference type="Rhea" id="RHEA-COMP:11060"/>
        <dbReference type="Rhea" id="RHEA-COMP:11605"/>
        <dbReference type="ChEBI" id="CHEBI:15378"/>
        <dbReference type="ChEBI" id="CHEBI:30013"/>
        <dbReference type="ChEBI" id="CHEBI:30616"/>
        <dbReference type="ChEBI" id="CHEBI:61977"/>
        <dbReference type="ChEBI" id="CHEBI:456216"/>
        <dbReference type="EC" id="2.7.11.1"/>
    </reaction>
</comment>
<dbReference type="InterPro" id="IPR036940">
    <property type="entry name" value="PI3/4_kinase_cat_sf"/>
</dbReference>
<dbReference type="InterPro" id="IPR018936">
    <property type="entry name" value="PI3/4_kinase_CS"/>
</dbReference>
<dbReference type="EMBL" id="WNWQ01000565">
    <property type="protein sequence ID" value="KAE9965956.1"/>
    <property type="molecule type" value="Genomic_DNA"/>
</dbReference>
<dbReference type="InterPro" id="IPR044107">
    <property type="entry name" value="PIKKc_ATM"/>
</dbReference>
<evidence type="ECO:0000256" key="18">
    <source>
        <dbReference type="ARBA" id="ARBA00047899"/>
    </source>
</evidence>
<evidence type="ECO:0000259" key="23">
    <source>
        <dbReference type="PROSITE" id="PS51189"/>
    </source>
</evidence>
<dbReference type="InterPro" id="IPR000403">
    <property type="entry name" value="PI3/4_kinase_cat_dom"/>
</dbReference>
<dbReference type="GO" id="GO:0000781">
    <property type="term" value="C:chromosome, telomeric region"/>
    <property type="evidence" value="ECO:0007669"/>
    <property type="project" value="UniProtKB-SubCell"/>
</dbReference>
<evidence type="ECO:0000256" key="1">
    <source>
        <dbReference type="ARBA" id="ARBA00004123"/>
    </source>
</evidence>
<feature type="domain" description="FATC" evidence="24">
    <location>
        <begin position="2911"/>
        <end position="2943"/>
    </location>
</feature>
<dbReference type="GO" id="GO:0006325">
    <property type="term" value="P:chromatin organization"/>
    <property type="evidence" value="ECO:0007669"/>
    <property type="project" value="UniProtKB-KW"/>
</dbReference>
<accession>A0A8H3YU43</accession>
<evidence type="ECO:0000256" key="16">
    <source>
        <dbReference type="ARBA" id="ARBA00023242"/>
    </source>
</evidence>
<dbReference type="InterPro" id="IPR011009">
    <property type="entry name" value="Kinase-like_dom_sf"/>
</dbReference>
<evidence type="ECO:0000256" key="10">
    <source>
        <dbReference type="ARBA" id="ARBA00022741"/>
    </source>
</evidence>
<evidence type="ECO:0000313" key="26">
    <source>
        <dbReference type="EMBL" id="KAE9973885.1"/>
    </source>
</evidence>
<evidence type="ECO:0000256" key="9">
    <source>
        <dbReference type="ARBA" id="ARBA00022679"/>
    </source>
</evidence>
<dbReference type="GO" id="GO:0004674">
    <property type="term" value="F:protein serine/threonine kinase activity"/>
    <property type="evidence" value="ECO:0007669"/>
    <property type="project" value="UniProtKB-KW"/>
</dbReference>
<evidence type="ECO:0000259" key="22">
    <source>
        <dbReference type="PROSITE" id="PS50290"/>
    </source>
</evidence>
<gene>
    <name evidence="25" type="ORF">BLS_007293</name>
    <name evidence="26" type="ORF">EG328_004171</name>
</gene>
<evidence type="ECO:0000256" key="7">
    <source>
        <dbReference type="ARBA" id="ARBA00022454"/>
    </source>
</evidence>
<dbReference type="InterPro" id="IPR038980">
    <property type="entry name" value="ATM_plant"/>
</dbReference>
<evidence type="ECO:0000256" key="15">
    <source>
        <dbReference type="ARBA" id="ARBA00022895"/>
    </source>
</evidence>
<evidence type="ECO:0000256" key="11">
    <source>
        <dbReference type="ARBA" id="ARBA00022763"/>
    </source>
</evidence>
<dbReference type="GO" id="GO:0005524">
    <property type="term" value="F:ATP binding"/>
    <property type="evidence" value="ECO:0007669"/>
    <property type="project" value="UniProtKB-KW"/>
</dbReference>
<comment type="function">
    <text evidence="17 20">Serine/threonine protein kinase which activates checkpoint signaling upon genotoxic stresses such as ionizing radiation (IR), ultraviolet light (UV), or DNA replication stalling, thereby acting as a DNA damage sensor. Recognizes the substrate consensus sequence [ST]-Q. Phosphorylates histone H2A to form H2AS128ph (gamma-H2A) at sites of DNA damage, involved in the regulation of DNA damage response mechanism. Required for the control of telomere length and genome stability.</text>
</comment>
<keyword evidence="15 20" id="KW-0779">Telomere</keyword>
<dbReference type="Pfam" id="PF02260">
    <property type="entry name" value="FATC"/>
    <property type="match status" value="1"/>
</dbReference>